<dbReference type="EMBL" id="CP063196">
    <property type="protein sequence ID" value="UOE20548.1"/>
    <property type="molecule type" value="Genomic_DNA"/>
</dbReference>
<proteinExistence type="inferred from homology"/>
<dbReference type="InterPro" id="IPR005801">
    <property type="entry name" value="ADC_synthase"/>
</dbReference>
<dbReference type="PANTHER" id="PTHR42839:SF2">
    <property type="entry name" value="ISOCHORISMATE SYNTHASE ENTC"/>
    <property type="match status" value="1"/>
</dbReference>
<evidence type="ECO:0000256" key="1">
    <source>
        <dbReference type="ARBA" id="ARBA00000799"/>
    </source>
</evidence>
<evidence type="ECO:0000313" key="6">
    <source>
        <dbReference type="EMBL" id="UOE20548.1"/>
    </source>
</evidence>
<sequence>MTVRTVALSEERALLDLLPPTAPLAWVRRGEGLVAWGTAARLELPAQSERCGGGRFAAAAEWLESLLAGITVHDEVRRAGSGPVVFGSFTFDGRDAGSTLVLPRVLVGRRGGRTWLTVVGEESDPLVPAPPPRPVGGLRWSPGTVREDAWASSVARAVERIRGTELAKVVLARDVVAEATRPVDVRTLLRRLARGYPDCYAYSVAGLTGATPELLLRRTGDRLESLVLAGTARRGATEDEDTALAAALLDSAKNIEEHVYAVQSLRRALEPFCAALRVPARPELLRLANVQHLATPVRATLRPGVATLRALAALHPTAAVGGTPTPLAMEVIAELEGMRRDRYAGPVGWLDAHGNGEWGIALRCAHVDGRRARLFAGSGIVADSDPAAELAETTAKFHAMRAALTDG</sequence>
<dbReference type="AlphaFoldDB" id="A0A399G9D3"/>
<dbReference type="SUPFAM" id="SSF56322">
    <property type="entry name" value="ADC synthase"/>
    <property type="match status" value="1"/>
</dbReference>
<dbReference type="GO" id="GO:0008909">
    <property type="term" value="F:isochorismate synthase activity"/>
    <property type="evidence" value="ECO:0007669"/>
    <property type="project" value="UniProtKB-EC"/>
</dbReference>
<evidence type="ECO:0000256" key="5">
    <source>
        <dbReference type="ARBA" id="ARBA00041564"/>
    </source>
</evidence>
<dbReference type="NCBIfam" id="TIGR00543">
    <property type="entry name" value="isochor_syn"/>
    <property type="match status" value="1"/>
</dbReference>
<reference evidence="6" key="1">
    <citation type="submission" date="2020-10" db="EMBL/GenBank/DDBJ databases">
        <title>De novo genome project of the cellulose decomposer Thermobifida halotolerans type strain.</title>
        <authorList>
            <person name="Nagy I."/>
            <person name="Horvath B."/>
            <person name="Kukolya J."/>
            <person name="Nagy I."/>
            <person name="Orsini M."/>
        </authorList>
    </citation>
    <scope>NUCLEOTIDE SEQUENCE</scope>
    <source>
        <strain evidence="6">DSM 44931</strain>
    </source>
</reference>
<accession>A0A399G9D3</accession>
<dbReference type="InterPro" id="IPR004561">
    <property type="entry name" value="IsoChor_synthase"/>
</dbReference>
<dbReference type="Proteomes" id="UP000265719">
    <property type="component" value="Chromosome"/>
</dbReference>
<gene>
    <name evidence="6" type="ORF">NI17_004805</name>
</gene>
<comment type="catalytic activity">
    <reaction evidence="1">
        <text>chorismate = isochorismate</text>
        <dbReference type="Rhea" id="RHEA:18985"/>
        <dbReference type="ChEBI" id="CHEBI:29748"/>
        <dbReference type="ChEBI" id="CHEBI:29780"/>
        <dbReference type="EC" id="5.4.4.2"/>
    </reaction>
</comment>
<evidence type="ECO:0000256" key="4">
    <source>
        <dbReference type="ARBA" id="ARBA00023235"/>
    </source>
</evidence>
<organism evidence="6 7">
    <name type="scientific">Thermobifida halotolerans</name>
    <dbReference type="NCBI Taxonomy" id="483545"/>
    <lineage>
        <taxon>Bacteria</taxon>
        <taxon>Bacillati</taxon>
        <taxon>Actinomycetota</taxon>
        <taxon>Actinomycetes</taxon>
        <taxon>Streptosporangiales</taxon>
        <taxon>Nocardiopsidaceae</taxon>
        <taxon>Thermobifida</taxon>
    </lineage>
</organism>
<protein>
    <recommendedName>
        <fullName evidence="3">isochorismate synthase</fullName>
        <ecNumber evidence="3">5.4.4.2</ecNumber>
    </recommendedName>
    <alternativeName>
        <fullName evidence="5">Isochorismate mutase</fullName>
    </alternativeName>
</protein>
<dbReference type="EC" id="5.4.4.2" evidence="3"/>
<name>A0A399G9D3_9ACTN</name>
<keyword evidence="7" id="KW-1185">Reference proteome</keyword>
<dbReference type="OrthoDB" id="9806579at2"/>
<dbReference type="Gene3D" id="3.60.120.10">
    <property type="entry name" value="Anthranilate synthase"/>
    <property type="match status" value="1"/>
</dbReference>
<comment type="similarity">
    <text evidence="2">Belongs to the isochorismate synthase family.</text>
</comment>
<dbReference type="PANTHER" id="PTHR42839">
    <property type="entry name" value="ISOCHORISMATE SYNTHASE ENTC"/>
    <property type="match status" value="1"/>
</dbReference>
<dbReference type="RefSeq" id="WP_068692988.1">
    <property type="nucleotide sequence ID" value="NZ_CP063196.1"/>
</dbReference>
<evidence type="ECO:0000256" key="2">
    <source>
        <dbReference type="ARBA" id="ARBA00005297"/>
    </source>
</evidence>
<dbReference type="KEGG" id="thao:NI17_004805"/>
<dbReference type="Pfam" id="PF00425">
    <property type="entry name" value="Chorismate_bind"/>
    <property type="match status" value="1"/>
</dbReference>
<evidence type="ECO:0000313" key="7">
    <source>
        <dbReference type="Proteomes" id="UP000265719"/>
    </source>
</evidence>
<keyword evidence="4 6" id="KW-0413">Isomerase</keyword>
<evidence type="ECO:0000256" key="3">
    <source>
        <dbReference type="ARBA" id="ARBA00012824"/>
    </source>
</evidence>
<dbReference type="InterPro" id="IPR015890">
    <property type="entry name" value="Chorismate_C"/>
</dbReference>